<feature type="transmembrane region" description="Helical" evidence="1">
    <location>
        <begin position="38"/>
        <end position="58"/>
    </location>
</feature>
<evidence type="ECO:0000256" key="1">
    <source>
        <dbReference type="SAM" id="Phobius"/>
    </source>
</evidence>
<gene>
    <name evidence="2" type="ORF">LCGC14_2324260</name>
</gene>
<keyword evidence="1" id="KW-0812">Transmembrane</keyword>
<keyword evidence="1" id="KW-0472">Membrane</keyword>
<dbReference type="EMBL" id="LAZR01033275">
    <property type="protein sequence ID" value="KKL48563.1"/>
    <property type="molecule type" value="Genomic_DNA"/>
</dbReference>
<organism evidence="2">
    <name type="scientific">marine sediment metagenome</name>
    <dbReference type="NCBI Taxonomy" id="412755"/>
    <lineage>
        <taxon>unclassified sequences</taxon>
        <taxon>metagenomes</taxon>
        <taxon>ecological metagenomes</taxon>
    </lineage>
</organism>
<reference evidence="2" key="1">
    <citation type="journal article" date="2015" name="Nature">
        <title>Complex archaea that bridge the gap between prokaryotes and eukaryotes.</title>
        <authorList>
            <person name="Spang A."/>
            <person name="Saw J.H."/>
            <person name="Jorgensen S.L."/>
            <person name="Zaremba-Niedzwiedzka K."/>
            <person name="Martijn J."/>
            <person name="Lind A.E."/>
            <person name="van Eijk R."/>
            <person name="Schleper C."/>
            <person name="Guy L."/>
            <person name="Ettema T.J."/>
        </authorList>
    </citation>
    <scope>NUCLEOTIDE SEQUENCE</scope>
</reference>
<evidence type="ECO:0000313" key="2">
    <source>
        <dbReference type="EMBL" id="KKL48563.1"/>
    </source>
</evidence>
<name>A0A0F9CGW5_9ZZZZ</name>
<sequence length="134" mass="15953">MIIVLDMLNGYGIVDFKKVRGLQTHILLVGWNFDMPIVVFYVAIFFILILFFLVMPYFVSLPTVMSVLIIFLIAFCSCGLGYWLAEIMHRWKNKIEARHAKRFYWYRDMGLFESAYLVEPKLAKHHWHWGGMRK</sequence>
<comment type="caution">
    <text evidence="2">The sequence shown here is derived from an EMBL/GenBank/DDBJ whole genome shotgun (WGS) entry which is preliminary data.</text>
</comment>
<proteinExistence type="predicted"/>
<feature type="transmembrane region" description="Helical" evidence="1">
    <location>
        <begin position="64"/>
        <end position="85"/>
    </location>
</feature>
<keyword evidence="1" id="KW-1133">Transmembrane helix</keyword>
<dbReference type="AlphaFoldDB" id="A0A0F9CGW5"/>
<protein>
    <submittedName>
        <fullName evidence="2">Uncharacterized protein</fullName>
    </submittedName>
</protein>
<accession>A0A0F9CGW5</accession>